<dbReference type="Proteomes" id="UP000294508">
    <property type="component" value="Unassembled WGS sequence"/>
</dbReference>
<reference evidence="1 2" key="1">
    <citation type="journal article" date="2015" name="Stand. Genomic Sci.">
        <title>Genomic Encyclopedia of Bacterial and Archaeal Type Strains, Phase III: the genomes of soil and plant-associated and newly described type strains.</title>
        <authorList>
            <person name="Whitman W.B."/>
            <person name="Woyke T."/>
            <person name="Klenk H.P."/>
            <person name="Zhou Y."/>
            <person name="Lilburn T.G."/>
            <person name="Beck B.J."/>
            <person name="De Vos P."/>
            <person name="Vandamme P."/>
            <person name="Eisen J.A."/>
            <person name="Garrity G."/>
            <person name="Hugenholtz P."/>
            <person name="Kyrpides N.C."/>
        </authorList>
    </citation>
    <scope>NUCLEOTIDE SEQUENCE [LARGE SCALE GENOMIC DNA]</scope>
    <source>
        <strain evidence="1 2">VKM Ac-2572</strain>
    </source>
</reference>
<organism evidence="1 2">
    <name type="scientific">Kribbella steppae</name>
    <dbReference type="NCBI Taxonomy" id="2512223"/>
    <lineage>
        <taxon>Bacteria</taxon>
        <taxon>Bacillati</taxon>
        <taxon>Actinomycetota</taxon>
        <taxon>Actinomycetes</taxon>
        <taxon>Propionibacteriales</taxon>
        <taxon>Kribbellaceae</taxon>
        <taxon>Kribbella</taxon>
    </lineage>
</organism>
<evidence type="ECO:0000313" key="1">
    <source>
        <dbReference type="EMBL" id="TCO33024.1"/>
    </source>
</evidence>
<gene>
    <name evidence="1" type="ORF">EV652_10323</name>
</gene>
<proteinExistence type="predicted"/>
<protein>
    <submittedName>
        <fullName evidence="1">Uncharacterized protein</fullName>
    </submittedName>
</protein>
<dbReference type="EMBL" id="SLWN01000003">
    <property type="protein sequence ID" value="TCO33024.1"/>
    <property type="molecule type" value="Genomic_DNA"/>
</dbReference>
<evidence type="ECO:0000313" key="2">
    <source>
        <dbReference type="Proteomes" id="UP000294508"/>
    </source>
</evidence>
<sequence length="72" mass="7863">MNNRTQTSHLDLIEPVAACNDTGWPAHRDVTPAPQPIANGKVVSICSCGRKFVGIDPDHADWQLNDHIDSTN</sequence>
<dbReference type="AlphaFoldDB" id="A0A4R2HPD9"/>
<accession>A0A4R2HPD9</accession>
<name>A0A4R2HPD9_9ACTN</name>
<comment type="caution">
    <text evidence="1">The sequence shown here is derived from an EMBL/GenBank/DDBJ whole genome shotgun (WGS) entry which is preliminary data.</text>
</comment>
<dbReference type="RefSeq" id="WP_132208533.1">
    <property type="nucleotide sequence ID" value="NZ_SLWN01000003.1"/>
</dbReference>
<dbReference type="OrthoDB" id="9879105at2"/>
<keyword evidence="2" id="KW-1185">Reference proteome</keyword>